<gene>
    <name evidence="1" type="ORF">CANTEDRAFT_112879</name>
</gene>
<dbReference type="HOGENOM" id="CLU_2542350_0_0_1"/>
<evidence type="ECO:0000313" key="2">
    <source>
        <dbReference type="Proteomes" id="UP000000707"/>
    </source>
</evidence>
<evidence type="ECO:0000313" key="1">
    <source>
        <dbReference type="EMBL" id="EGV66017.1"/>
    </source>
</evidence>
<dbReference type="Proteomes" id="UP000000707">
    <property type="component" value="Unassembled WGS sequence"/>
</dbReference>
<reference evidence="1 2" key="1">
    <citation type="journal article" date="2011" name="Proc. Natl. Acad. Sci. U.S.A.">
        <title>Comparative genomics of xylose-fermenting fungi for enhanced biofuel production.</title>
        <authorList>
            <person name="Wohlbach D.J."/>
            <person name="Kuo A."/>
            <person name="Sato T.K."/>
            <person name="Potts K.M."/>
            <person name="Salamov A.A."/>
            <person name="LaButti K.M."/>
            <person name="Sun H."/>
            <person name="Clum A."/>
            <person name="Pangilinan J.L."/>
            <person name="Lindquist E.A."/>
            <person name="Lucas S."/>
            <person name="Lapidus A."/>
            <person name="Jin M."/>
            <person name="Gunawan C."/>
            <person name="Balan V."/>
            <person name="Dale B.E."/>
            <person name="Jeffries T.W."/>
            <person name="Zinkel R."/>
            <person name="Barry K.W."/>
            <person name="Grigoriev I.V."/>
            <person name="Gasch A.P."/>
        </authorList>
    </citation>
    <scope>NUCLEOTIDE SEQUENCE [LARGE SCALE GENOMIC DNA]</scope>
    <source>
        <strain evidence="2">ATCC 10573 / BCRC 21748 / CBS 615 / JCM 9827 / NBRC 10315 / NRRL Y-1498 / VKM Y-70</strain>
    </source>
</reference>
<name>G3AZ62_CANTC</name>
<protein>
    <submittedName>
        <fullName evidence="1">Uncharacterized protein</fullName>
    </submittedName>
</protein>
<keyword evidence="2" id="KW-1185">Reference proteome</keyword>
<dbReference type="EMBL" id="GL996512">
    <property type="protein sequence ID" value="EGV66017.1"/>
    <property type="molecule type" value="Genomic_DNA"/>
</dbReference>
<organism evidence="2">
    <name type="scientific">Candida tenuis (strain ATCC 10573 / BCRC 21748 / CBS 615 / JCM 9827 / NBRC 10315 / NRRL Y-1498 / VKM Y-70)</name>
    <name type="common">Yeast</name>
    <name type="synonym">Yamadazyma tenuis</name>
    <dbReference type="NCBI Taxonomy" id="590646"/>
    <lineage>
        <taxon>Eukaryota</taxon>
        <taxon>Fungi</taxon>
        <taxon>Dikarya</taxon>
        <taxon>Ascomycota</taxon>
        <taxon>Saccharomycotina</taxon>
        <taxon>Pichiomycetes</taxon>
        <taxon>Debaryomycetaceae</taxon>
        <taxon>Yamadazyma</taxon>
    </lineage>
</organism>
<accession>G3AZ62</accession>
<sequence length="83" mass="9137">MRVRPFQSSCTSTPHLFPYLQTTSKSNSGGQIHGSARQLVTCSDVSKVGQGKSGQISGKIFAIKPRFTFIKKIGTRPITYIFE</sequence>
<dbReference type="AlphaFoldDB" id="G3AZ62"/>
<proteinExistence type="predicted"/>